<feature type="compositionally biased region" description="Polar residues" evidence="3">
    <location>
        <begin position="75"/>
        <end position="91"/>
    </location>
</feature>
<dbReference type="Proteomes" id="UP001286313">
    <property type="component" value="Unassembled WGS sequence"/>
</dbReference>
<evidence type="ECO:0000313" key="5">
    <source>
        <dbReference type="EMBL" id="KAK3894226.1"/>
    </source>
</evidence>
<feature type="region of interest" description="Disordered" evidence="3">
    <location>
        <begin position="273"/>
        <end position="294"/>
    </location>
</feature>
<evidence type="ECO:0000313" key="6">
    <source>
        <dbReference type="Proteomes" id="UP001286313"/>
    </source>
</evidence>
<dbReference type="GO" id="GO:0005730">
    <property type="term" value="C:nucleolus"/>
    <property type="evidence" value="ECO:0007669"/>
    <property type="project" value="TreeGrafter"/>
</dbReference>
<dbReference type="GO" id="GO:0019843">
    <property type="term" value="F:rRNA binding"/>
    <property type="evidence" value="ECO:0007669"/>
    <property type="project" value="TreeGrafter"/>
</dbReference>
<evidence type="ECO:0000256" key="1">
    <source>
        <dbReference type="ARBA" id="ARBA00022884"/>
    </source>
</evidence>
<dbReference type="InterPro" id="IPR012677">
    <property type="entry name" value="Nucleotide-bd_a/b_plait_sf"/>
</dbReference>
<proteinExistence type="predicted"/>
<reference evidence="5" key="1">
    <citation type="submission" date="2023-10" db="EMBL/GenBank/DDBJ databases">
        <title>Genome assemblies of two species of porcelain crab, Petrolisthes cinctipes and Petrolisthes manimaculis (Anomura: Porcellanidae).</title>
        <authorList>
            <person name="Angst P."/>
        </authorList>
    </citation>
    <scope>NUCLEOTIDE SEQUENCE</scope>
    <source>
        <strain evidence="5">PB745_01</strain>
        <tissue evidence="5">Gill</tissue>
    </source>
</reference>
<dbReference type="GO" id="GO:0042274">
    <property type="term" value="P:ribosomal small subunit biogenesis"/>
    <property type="evidence" value="ECO:0007669"/>
    <property type="project" value="TreeGrafter"/>
</dbReference>
<evidence type="ECO:0000256" key="3">
    <source>
        <dbReference type="SAM" id="MobiDB-lite"/>
    </source>
</evidence>
<name>A0AAE1GLT3_PETCI</name>
<feature type="compositionally biased region" description="Basic residues" evidence="3">
    <location>
        <begin position="62"/>
        <end position="74"/>
    </location>
</feature>
<evidence type="ECO:0000259" key="4">
    <source>
        <dbReference type="PROSITE" id="PS50102"/>
    </source>
</evidence>
<keyword evidence="6" id="KW-1185">Reference proteome</keyword>
<gene>
    <name evidence="5" type="ORF">Pcinc_001988</name>
</gene>
<accession>A0AAE1GLT3</accession>
<dbReference type="InterPro" id="IPR000504">
    <property type="entry name" value="RRM_dom"/>
</dbReference>
<dbReference type="InterPro" id="IPR034228">
    <property type="entry name" value="Nop6_RRM"/>
</dbReference>
<sequence>MKVKKMKGSPFKEPDGIMKPSTGNKTKMLKIVTDRKKGEEGPGEGNPAKESIGNRLEILSQRNKKTKKRRRRNKVQTNTEQVKQQEASQTNNDDDDDDGGGTSGGGKPEESQTDSQLPQEQGCLDAVKKKYKKLKKDNMSQGVTLGDRAEGDNVAVETAEEENVKPKEGKVKQMKRKYILFLGNLPYDIEEAEVEEHFKVLKGSIKRLTLLTDKTTGRGRGCGFLELSTVQAYQNALKLNLSQLKDHKIRVEYTVPGNKKNSSRKKFMKMKTKKILGQNKKAKKKNKKKNVKPL</sequence>
<dbReference type="PANTHER" id="PTHR23236:SF51">
    <property type="entry name" value="NUCLEOLAR PROTEIN 6"/>
    <property type="match status" value="1"/>
</dbReference>
<feature type="domain" description="RRM" evidence="4">
    <location>
        <begin position="178"/>
        <end position="256"/>
    </location>
</feature>
<comment type="caution">
    <text evidence="5">The sequence shown here is derived from an EMBL/GenBank/DDBJ whole genome shotgun (WGS) entry which is preliminary data.</text>
</comment>
<dbReference type="Pfam" id="PF00076">
    <property type="entry name" value="RRM_1"/>
    <property type="match status" value="1"/>
</dbReference>
<dbReference type="PANTHER" id="PTHR23236">
    <property type="entry name" value="EUKARYOTIC TRANSLATION INITIATION FACTOR 4B/4H"/>
    <property type="match status" value="1"/>
</dbReference>
<keyword evidence="1 2" id="KW-0694">RNA-binding</keyword>
<protein>
    <recommendedName>
        <fullName evidence="4">RRM domain-containing protein</fullName>
    </recommendedName>
</protein>
<feature type="region of interest" description="Disordered" evidence="3">
    <location>
        <begin position="1"/>
        <end position="125"/>
    </location>
</feature>
<evidence type="ECO:0000256" key="2">
    <source>
        <dbReference type="PROSITE-ProRule" id="PRU00176"/>
    </source>
</evidence>
<dbReference type="InterPro" id="IPR035979">
    <property type="entry name" value="RBD_domain_sf"/>
</dbReference>
<dbReference type="CDD" id="cd12400">
    <property type="entry name" value="RRM_Nop6"/>
    <property type="match status" value="1"/>
</dbReference>
<dbReference type="Gene3D" id="3.30.70.330">
    <property type="match status" value="1"/>
</dbReference>
<dbReference type="AlphaFoldDB" id="A0AAE1GLT3"/>
<organism evidence="5 6">
    <name type="scientific">Petrolisthes cinctipes</name>
    <name type="common">Flat porcelain crab</name>
    <dbReference type="NCBI Taxonomy" id="88211"/>
    <lineage>
        <taxon>Eukaryota</taxon>
        <taxon>Metazoa</taxon>
        <taxon>Ecdysozoa</taxon>
        <taxon>Arthropoda</taxon>
        <taxon>Crustacea</taxon>
        <taxon>Multicrustacea</taxon>
        <taxon>Malacostraca</taxon>
        <taxon>Eumalacostraca</taxon>
        <taxon>Eucarida</taxon>
        <taxon>Decapoda</taxon>
        <taxon>Pleocyemata</taxon>
        <taxon>Anomura</taxon>
        <taxon>Galatheoidea</taxon>
        <taxon>Porcellanidae</taxon>
        <taxon>Petrolisthes</taxon>
    </lineage>
</organism>
<dbReference type="SMART" id="SM00360">
    <property type="entry name" value="RRM"/>
    <property type="match status" value="1"/>
</dbReference>
<dbReference type="SUPFAM" id="SSF54928">
    <property type="entry name" value="RNA-binding domain, RBD"/>
    <property type="match status" value="1"/>
</dbReference>
<dbReference type="PROSITE" id="PS50102">
    <property type="entry name" value="RRM"/>
    <property type="match status" value="1"/>
</dbReference>
<dbReference type="EMBL" id="JAWQEG010000128">
    <property type="protein sequence ID" value="KAK3894226.1"/>
    <property type="molecule type" value="Genomic_DNA"/>
</dbReference>